<evidence type="ECO:0000256" key="4">
    <source>
        <dbReference type="ARBA" id="ARBA00022679"/>
    </source>
</evidence>
<dbReference type="Gene3D" id="3.40.718.10">
    <property type="entry name" value="Isopropylmalate Dehydrogenase"/>
    <property type="match status" value="1"/>
</dbReference>
<comment type="subunit">
    <text evidence="9 10">Homodimer. Probably interacts with PlsY.</text>
</comment>
<comment type="caution">
    <text evidence="11">The sequence shown here is derived from an EMBL/GenBank/DDBJ whole genome shotgun (WGS) entry which is preliminary data.</text>
</comment>
<dbReference type="NCBIfam" id="TIGR00182">
    <property type="entry name" value="plsX"/>
    <property type="match status" value="1"/>
</dbReference>
<gene>
    <name evidence="10" type="primary">plsX</name>
    <name evidence="11" type="ORF">M23134_03487</name>
</gene>
<dbReference type="PANTHER" id="PTHR30100">
    <property type="entry name" value="FATTY ACID/PHOSPHOLIPID SYNTHESIS PROTEIN PLSX"/>
    <property type="match status" value="1"/>
</dbReference>
<dbReference type="PIRSF" id="PIRSF002465">
    <property type="entry name" value="Phsphlp_syn_PlsX"/>
    <property type="match status" value="1"/>
</dbReference>
<dbReference type="UniPathway" id="UPA00085"/>
<keyword evidence="12" id="KW-1185">Reference proteome</keyword>
<evidence type="ECO:0000256" key="2">
    <source>
        <dbReference type="ARBA" id="ARBA00022490"/>
    </source>
</evidence>
<evidence type="ECO:0000313" key="11">
    <source>
        <dbReference type="EMBL" id="EAY28226.1"/>
    </source>
</evidence>
<dbReference type="GO" id="GO:0043811">
    <property type="term" value="F:phosphate:acyl-[acyl carrier protein] acyltransferase activity"/>
    <property type="evidence" value="ECO:0007669"/>
    <property type="project" value="UniProtKB-UniRule"/>
</dbReference>
<name>A1ZN45_MICM2</name>
<dbReference type="EMBL" id="AAWS01000017">
    <property type="protein sequence ID" value="EAY28226.1"/>
    <property type="molecule type" value="Genomic_DNA"/>
</dbReference>
<dbReference type="EC" id="2.3.1.274" evidence="8 10"/>
<dbReference type="GO" id="GO:0006633">
    <property type="term" value="P:fatty acid biosynthetic process"/>
    <property type="evidence" value="ECO:0007669"/>
    <property type="project" value="UniProtKB-UniRule"/>
</dbReference>
<protein>
    <recommendedName>
        <fullName evidence="8 10">Phosphate acyltransferase</fullName>
        <ecNumber evidence="8 10">2.3.1.274</ecNumber>
    </recommendedName>
    <alternativeName>
        <fullName evidence="10">Acyl-ACP phosphotransacylase</fullName>
    </alternativeName>
    <alternativeName>
        <fullName evidence="10">Acyl-[acyl-carrier-protein]--phosphate acyltransferase</fullName>
    </alternativeName>
    <alternativeName>
        <fullName evidence="10">Phosphate-acyl-ACP acyltransferase</fullName>
    </alternativeName>
</protein>
<comment type="catalytic activity">
    <reaction evidence="1 10">
        <text>a fatty acyl-[ACP] + phosphate = an acyl phosphate + holo-[ACP]</text>
        <dbReference type="Rhea" id="RHEA:42292"/>
        <dbReference type="Rhea" id="RHEA-COMP:9685"/>
        <dbReference type="Rhea" id="RHEA-COMP:14125"/>
        <dbReference type="ChEBI" id="CHEBI:43474"/>
        <dbReference type="ChEBI" id="CHEBI:59918"/>
        <dbReference type="ChEBI" id="CHEBI:64479"/>
        <dbReference type="ChEBI" id="CHEBI:138651"/>
        <dbReference type="EC" id="2.3.1.274"/>
    </reaction>
</comment>
<dbReference type="eggNOG" id="COG0416">
    <property type="taxonomic scope" value="Bacteria"/>
</dbReference>
<dbReference type="AlphaFoldDB" id="A1ZN45"/>
<dbReference type="Pfam" id="PF02504">
    <property type="entry name" value="FA_synthesis"/>
    <property type="match status" value="1"/>
</dbReference>
<dbReference type="InterPro" id="IPR012281">
    <property type="entry name" value="Phospholipid_synth_PlsX-like"/>
</dbReference>
<evidence type="ECO:0000256" key="5">
    <source>
        <dbReference type="ARBA" id="ARBA00023098"/>
    </source>
</evidence>
<keyword evidence="3 10" id="KW-0444">Lipid biosynthesis</keyword>
<dbReference type="PANTHER" id="PTHR30100:SF1">
    <property type="entry name" value="PHOSPHATE ACYLTRANSFERASE"/>
    <property type="match status" value="1"/>
</dbReference>
<comment type="similarity">
    <text evidence="10">Belongs to the PlsX family.</text>
</comment>
<accession>A1ZN45</accession>
<evidence type="ECO:0000256" key="10">
    <source>
        <dbReference type="HAMAP-Rule" id="MF_00019"/>
    </source>
</evidence>
<dbReference type="SUPFAM" id="SSF53659">
    <property type="entry name" value="Isocitrate/Isopropylmalate dehydrogenase-like"/>
    <property type="match status" value="1"/>
</dbReference>
<evidence type="ECO:0000256" key="9">
    <source>
        <dbReference type="ARBA" id="ARBA00046608"/>
    </source>
</evidence>
<organism evidence="11 12">
    <name type="scientific">Microscilla marina ATCC 23134</name>
    <dbReference type="NCBI Taxonomy" id="313606"/>
    <lineage>
        <taxon>Bacteria</taxon>
        <taxon>Pseudomonadati</taxon>
        <taxon>Bacteroidota</taxon>
        <taxon>Cytophagia</taxon>
        <taxon>Cytophagales</taxon>
        <taxon>Microscillaceae</taxon>
        <taxon>Microscilla</taxon>
    </lineage>
</organism>
<dbReference type="GO" id="GO:0008654">
    <property type="term" value="P:phospholipid biosynthetic process"/>
    <property type="evidence" value="ECO:0007669"/>
    <property type="project" value="UniProtKB-KW"/>
</dbReference>
<dbReference type="InterPro" id="IPR003664">
    <property type="entry name" value="FA_synthesis"/>
</dbReference>
<dbReference type="HAMAP" id="MF_00019">
    <property type="entry name" value="PlsX"/>
    <property type="match status" value="1"/>
</dbReference>
<evidence type="ECO:0000256" key="6">
    <source>
        <dbReference type="ARBA" id="ARBA00023209"/>
    </source>
</evidence>
<comment type="function">
    <text evidence="10">Catalyzes the reversible formation of acyl-phosphate (acyl-PO(4)) from acyl-[acyl-carrier-protein] (acyl-ACP). This enzyme utilizes acyl-ACP as fatty acyl donor, but not acyl-CoA.</text>
</comment>
<evidence type="ECO:0000256" key="8">
    <source>
        <dbReference type="ARBA" id="ARBA00024069"/>
    </source>
</evidence>
<evidence type="ECO:0000256" key="3">
    <source>
        <dbReference type="ARBA" id="ARBA00022516"/>
    </source>
</evidence>
<dbReference type="Proteomes" id="UP000004095">
    <property type="component" value="Unassembled WGS sequence"/>
</dbReference>
<proteinExistence type="inferred from homology"/>
<evidence type="ECO:0000313" key="12">
    <source>
        <dbReference type="Proteomes" id="UP000004095"/>
    </source>
</evidence>
<comment type="pathway">
    <text evidence="10">Lipid metabolism; phospholipid metabolism.</text>
</comment>
<keyword evidence="2 10" id="KW-0963">Cytoplasm</keyword>
<keyword evidence="5 10" id="KW-0443">Lipid metabolism</keyword>
<evidence type="ECO:0000256" key="7">
    <source>
        <dbReference type="ARBA" id="ARBA00023264"/>
    </source>
</evidence>
<dbReference type="GO" id="GO:0005737">
    <property type="term" value="C:cytoplasm"/>
    <property type="evidence" value="ECO:0007669"/>
    <property type="project" value="UniProtKB-SubCell"/>
</dbReference>
<keyword evidence="7 10" id="KW-1208">Phospholipid metabolism</keyword>
<comment type="subcellular location">
    <subcellularLocation>
        <location evidence="10">Cytoplasm</location>
    </subcellularLocation>
    <text evidence="10">Associated with the membrane possibly through PlsY.</text>
</comment>
<sequence>MQKLDMRVAVDAMGGDFAPDVVIKGSLLASEEVNKNTKIVLIGQEEAVRTAFSQQNQPIPSNIEIIDAPDFIEMGENPIKALQKKPKSSISVGYNLLKNKQVDAFCSAGNTGAMMVGAMFSVQLIPGIIRPVIMAYVPKVSGEKGIILDVGANTDCKPDILAQFAQLGSLFCQHVLKIPVPRVGLINLGEEEEKGNLAVKEAHKLLTNHKHIEFVGNIEGRGIFLDKADVLVCDGFVGNVVVKMAESMFDIIKKLGISNEFFDDFNSDVVGASPILGVNGNVIVAHGASNDLAIKNMILLGQQITESNITEEIRESFIVESSVK</sequence>
<reference evidence="11 12" key="1">
    <citation type="submission" date="2007-01" db="EMBL/GenBank/DDBJ databases">
        <authorList>
            <person name="Haygood M."/>
            <person name="Podell S."/>
            <person name="Anderson C."/>
            <person name="Hopkinson B."/>
            <person name="Roe K."/>
            <person name="Barbeau K."/>
            <person name="Gaasterland T."/>
            <person name="Ferriera S."/>
            <person name="Johnson J."/>
            <person name="Kravitz S."/>
            <person name="Beeson K."/>
            <person name="Sutton G."/>
            <person name="Rogers Y.-H."/>
            <person name="Friedman R."/>
            <person name="Frazier M."/>
            <person name="Venter J.C."/>
        </authorList>
    </citation>
    <scope>NUCLEOTIDE SEQUENCE [LARGE SCALE GENOMIC DNA]</scope>
    <source>
        <strain evidence="11 12">ATCC 23134</strain>
    </source>
</reference>
<keyword evidence="6 10" id="KW-0594">Phospholipid biosynthesis</keyword>
<evidence type="ECO:0000256" key="1">
    <source>
        <dbReference type="ARBA" id="ARBA00001232"/>
    </source>
</evidence>
<keyword evidence="4 10" id="KW-0808">Transferase</keyword>